<organism evidence="1 2">
    <name type="scientific">Cryptobacterium curtum (strain ATCC 700683 / DSM 15641 / CCUG 43107 / 12-3)</name>
    <dbReference type="NCBI Taxonomy" id="469378"/>
    <lineage>
        <taxon>Bacteria</taxon>
        <taxon>Bacillati</taxon>
        <taxon>Actinomycetota</taxon>
        <taxon>Coriobacteriia</taxon>
        <taxon>Eggerthellales</taxon>
        <taxon>Eggerthellaceae</taxon>
        <taxon>Cryptobacterium</taxon>
    </lineage>
</organism>
<dbReference type="EMBL" id="CP001682">
    <property type="protein sequence ID" value="ACU93822.1"/>
    <property type="molecule type" value="Genomic_DNA"/>
</dbReference>
<keyword evidence="2" id="KW-1185">Reference proteome</keyword>
<proteinExistence type="predicted"/>
<dbReference type="Proteomes" id="UP000000954">
    <property type="component" value="Chromosome"/>
</dbReference>
<dbReference type="AlphaFoldDB" id="C7MLL6"/>
<dbReference type="HOGENOM" id="CLU_121449_1_1_11"/>
<dbReference type="InterPro" id="IPR029060">
    <property type="entry name" value="PIN-like_dom_sf"/>
</dbReference>
<dbReference type="STRING" id="469378.Ccur_00890"/>
<dbReference type="KEGG" id="ccu:Ccur_00890"/>
<evidence type="ECO:0000313" key="1">
    <source>
        <dbReference type="EMBL" id="ACU93822.1"/>
    </source>
</evidence>
<reference evidence="1 2" key="1">
    <citation type="journal article" date="2009" name="Stand. Genomic Sci.">
        <title>Complete genome sequence of Cryptobacterium curtum type strain (12-3).</title>
        <authorList>
            <person name="Mavrommatis K."/>
            <person name="Pukall R."/>
            <person name="Rohde C."/>
            <person name="Chen F."/>
            <person name="Sims D."/>
            <person name="Brettin T."/>
            <person name="Kuske C."/>
            <person name="Detter J.C."/>
            <person name="Han C."/>
            <person name="Lapidus A."/>
            <person name="Copeland A."/>
            <person name="Glavina Del Rio T."/>
            <person name="Nolan M."/>
            <person name="Lucas S."/>
            <person name="Tice H."/>
            <person name="Cheng J.F."/>
            <person name="Bruce D."/>
            <person name="Goodwin L."/>
            <person name="Pitluck S."/>
            <person name="Ovchinnikova G."/>
            <person name="Pati A."/>
            <person name="Ivanova N."/>
            <person name="Chen A."/>
            <person name="Palaniappan K."/>
            <person name="Chain P."/>
            <person name="D'haeseleer P."/>
            <person name="Goker M."/>
            <person name="Bristow J."/>
            <person name="Eisen J.A."/>
            <person name="Markowitz V."/>
            <person name="Hugenholtz P."/>
            <person name="Rohde M."/>
            <person name="Klenk H.P."/>
            <person name="Kyrpides N.C."/>
        </authorList>
    </citation>
    <scope>NUCLEOTIDE SEQUENCE [LARGE SCALE GENOMIC DNA]</scope>
    <source>
        <strain evidence="2">ATCC 700683 / DSM 15641 / 12-3</strain>
    </source>
</reference>
<evidence type="ECO:0000313" key="2">
    <source>
        <dbReference type="Proteomes" id="UP000000954"/>
    </source>
</evidence>
<dbReference type="RefSeq" id="WP_012802511.1">
    <property type="nucleotide sequence ID" value="NC_013170.1"/>
</dbReference>
<name>C7MLL6_CRYCD</name>
<protein>
    <submittedName>
        <fullName evidence="1">Predicted nucleic-acid-binding protein, contains PIN domain protein</fullName>
    </submittedName>
</protein>
<sequence>MPSKKINTIIDETVILRYLLNDNKAQARQARKIIETGIACTYPEIIARVAVCLRDVHRVPRTVIAASLIALLDEVNVPEEAVVRYASRLFGSSPLDYVDCLMVARNTVSGIPFVSFDKPIMKRTFTV</sequence>
<gene>
    <name evidence="1" type="ordered locus">Ccur_00890</name>
</gene>
<dbReference type="eggNOG" id="COG3077">
    <property type="taxonomic scope" value="Bacteria"/>
</dbReference>
<dbReference type="SUPFAM" id="SSF88723">
    <property type="entry name" value="PIN domain-like"/>
    <property type="match status" value="1"/>
</dbReference>
<accession>C7MLL6</accession>